<accession>I0Z7R8</accession>
<dbReference type="AlphaFoldDB" id="I0Z7R8"/>
<keyword evidence="2" id="KW-0804">Transcription</keyword>
<dbReference type="PANTHER" id="PTHR47573:SF1">
    <property type="entry name" value="PROTEIN AF-9 HOMOLOG"/>
    <property type="match status" value="1"/>
</dbReference>
<proteinExistence type="predicted"/>
<dbReference type="eggNOG" id="KOG3149">
    <property type="taxonomic scope" value="Eukaryota"/>
</dbReference>
<evidence type="ECO:0000313" key="7">
    <source>
        <dbReference type="Proteomes" id="UP000007264"/>
    </source>
</evidence>
<dbReference type="InterPro" id="IPR038704">
    <property type="entry name" value="YEAST_sf"/>
</dbReference>
<name>I0Z7R8_COCSC</name>
<dbReference type="GO" id="GO:0005634">
    <property type="term" value="C:nucleus"/>
    <property type="evidence" value="ECO:0007669"/>
    <property type="project" value="UniProtKB-SubCell"/>
</dbReference>
<dbReference type="InterPro" id="IPR005033">
    <property type="entry name" value="YEATS"/>
</dbReference>
<dbReference type="KEGG" id="csl:COCSUDRAFT_52425"/>
<organism evidence="6 7">
    <name type="scientific">Coccomyxa subellipsoidea (strain C-169)</name>
    <name type="common">Green microalga</name>
    <dbReference type="NCBI Taxonomy" id="574566"/>
    <lineage>
        <taxon>Eukaryota</taxon>
        <taxon>Viridiplantae</taxon>
        <taxon>Chlorophyta</taxon>
        <taxon>core chlorophytes</taxon>
        <taxon>Trebouxiophyceae</taxon>
        <taxon>Trebouxiophyceae incertae sedis</taxon>
        <taxon>Coccomyxaceae</taxon>
        <taxon>Coccomyxa</taxon>
        <taxon>Coccomyxa subellipsoidea</taxon>
    </lineage>
</organism>
<keyword evidence="1" id="KW-0805">Transcription regulation</keyword>
<reference evidence="6 7" key="1">
    <citation type="journal article" date="2012" name="Genome Biol.">
        <title>The genome of the polar eukaryotic microalga coccomyxa subellipsoidea reveals traits of cold adaptation.</title>
        <authorList>
            <person name="Blanc G."/>
            <person name="Agarkova I."/>
            <person name="Grimwood J."/>
            <person name="Kuo A."/>
            <person name="Brueggeman A."/>
            <person name="Dunigan D."/>
            <person name="Gurnon J."/>
            <person name="Ladunga I."/>
            <person name="Lindquist E."/>
            <person name="Lucas S."/>
            <person name="Pangilinan J."/>
            <person name="Proschold T."/>
            <person name="Salamov A."/>
            <person name="Schmutz J."/>
            <person name="Weeks D."/>
            <person name="Yamada T."/>
            <person name="Claverie J.M."/>
            <person name="Grigoriev I."/>
            <person name="Van Etten J."/>
            <person name="Lomsadze A."/>
            <person name="Borodovsky M."/>
        </authorList>
    </citation>
    <scope>NUCLEOTIDE SEQUENCE [LARGE SCALE GENOMIC DNA]</scope>
    <source>
        <strain evidence="6 7">C-169</strain>
    </source>
</reference>
<feature type="domain" description="YEATS" evidence="5">
    <location>
        <begin position="14"/>
        <end position="158"/>
    </location>
</feature>
<comment type="caution">
    <text evidence="6">The sequence shown here is derived from an EMBL/GenBank/DDBJ whole genome shotgun (WGS) entry which is preliminary data.</text>
</comment>
<keyword evidence="3 4" id="KW-0539">Nucleus</keyword>
<dbReference type="RefSeq" id="XP_005651231.1">
    <property type="nucleotide sequence ID" value="XM_005651174.1"/>
</dbReference>
<dbReference type="STRING" id="574566.I0Z7R8"/>
<dbReference type="Pfam" id="PF03366">
    <property type="entry name" value="YEATS"/>
    <property type="match status" value="1"/>
</dbReference>
<evidence type="ECO:0000256" key="3">
    <source>
        <dbReference type="ARBA" id="ARBA00023242"/>
    </source>
</evidence>
<protein>
    <submittedName>
        <fullName evidence="6">Yeats-domain-containing protein</fullName>
    </submittedName>
</protein>
<dbReference type="Proteomes" id="UP000007264">
    <property type="component" value="Unassembled WGS sequence"/>
</dbReference>
<dbReference type="EMBL" id="AGSI01000002">
    <property type="protein sequence ID" value="EIE26687.1"/>
    <property type="molecule type" value="Genomic_DNA"/>
</dbReference>
<evidence type="ECO:0000259" key="5">
    <source>
        <dbReference type="PROSITE" id="PS51037"/>
    </source>
</evidence>
<dbReference type="PROSITE" id="PS51037">
    <property type="entry name" value="YEATS"/>
    <property type="match status" value="1"/>
</dbReference>
<evidence type="ECO:0000256" key="1">
    <source>
        <dbReference type="ARBA" id="ARBA00023015"/>
    </source>
</evidence>
<dbReference type="InterPro" id="IPR055129">
    <property type="entry name" value="YEATS_dom"/>
</dbReference>
<comment type="subcellular location">
    <subcellularLocation>
        <location evidence="4">Nucleus</location>
    </subcellularLocation>
</comment>
<dbReference type="GO" id="GO:0006355">
    <property type="term" value="P:regulation of DNA-templated transcription"/>
    <property type="evidence" value="ECO:0007669"/>
    <property type="project" value="InterPro"/>
</dbReference>
<evidence type="ECO:0000256" key="2">
    <source>
        <dbReference type="ARBA" id="ARBA00023163"/>
    </source>
</evidence>
<dbReference type="CDD" id="cd16910">
    <property type="entry name" value="YEATS_TFIID14_like"/>
    <property type="match status" value="1"/>
</dbReference>
<dbReference type="PANTHER" id="PTHR47573">
    <property type="entry name" value="PROTEIN AF-9 HOMOLOG"/>
    <property type="match status" value="1"/>
</dbReference>
<keyword evidence="7" id="KW-1185">Reference proteome</keyword>
<evidence type="ECO:0000256" key="4">
    <source>
        <dbReference type="PROSITE-ProRule" id="PRU00376"/>
    </source>
</evidence>
<dbReference type="Gene3D" id="2.60.40.1970">
    <property type="entry name" value="YEATS domain"/>
    <property type="match status" value="1"/>
</dbReference>
<gene>
    <name evidence="6" type="ORF">COCSUDRAFT_52425</name>
</gene>
<dbReference type="OrthoDB" id="16041at2759"/>
<evidence type="ECO:0000313" key="6">
    <source>
        <dbReference type="EMBL" id="EIE26687.1"/>
    </source>
</evidence>
<dbReference type="GeneID" id="17044697"/>
<sequence>MASDTFVGSRGERRLRHKEFVYPVVVGTCAFYLGKKATETQSHKWYLYVRGVSGEDIGHIVKKVVFNLHPTFPNPTREVTVHPFEIEEHGWGEFELNVTLHFADDAQEQPVEIYHKLKLYSEVDPTIQSTKKPVVNEQYEELIFSEPVEAFYQRVSNYTPPVAFQPVIAPHFRTYEPADDLQKINHARQRVAQLMATTKRQFDSHA</sequence>